<protein>
    <recommendedName>
        <fullName evidence="9">4,4'-diaponeurosporenoate glycosyltransferase</fullName>
    </recommendedName>
</protein>
<reference evidence="11 12" key="1">
    <citation type="submission" date="2024-07" db="EMBL/GenBank/DDBJ databases">
        <authorList>
            <person name="Thanompreechachai J."/>
            <person name="Duangmal K."/>
        </authorList>
    </citation>
    <scope>NUCLEOTIDE SEQUENCE [LARGE SCALE GENOMIC DNA]</scope>
    <source>
        <strain evidence="11 12">KCTC 19886</strain>
    </source>
</reference>
<evidence type="ECO:0000259" key="10">
    <source>
        <dbReference type="Pfam" id="PF00535"/>
    </source>
</evidence>
<dbReference type="PANTHER" id="PTHR43646">
    <property type="entry name" value="GLYCOSYLTRANSFERASE"/>
    <property type="match status" value="1"/>
</dbReference>
<evidence type="ECO:0000313" key="11">
    <source>
        <dbReference type="EMBL" id="MEW9266174.1"/>
    </source>
</evidence>
<evidence type="ECO:0000256" key="5">
    <source>
        <dbReference type="ARBA" id="ARBA00023136"/>
    </source>
</evidence>
<evidence type="ECO:0000256" key="3">
    <source>
        <dbReference type="ARBA" id="ARBA00022676"/>
    </source>
</evidence>
<evidence type="ECO:0000256" key="6">
    <source>
        <dbReference type="ARBA" id="ARBA00037281"/>
    </source>
</evidence>
<comment type="pathway">
    <text evidence="7">Carotenoid biosynthesis; staphyloxanthin biosynthesis; staphyloxanthin from farnesyl diphosphate: step 4/5.</text>
</comment>
<comment type="caution">
    <text evidence="11">The sequence shown here is derived from an EMBL/GenBank/DDBJ whole genome shotgun (WGS) entry which is preliminary data.</text>
</comment>
<dbReference type="EMBL" id="JBFNQN010000010">
    <property type="protein sequence ID" value="MEW9266174.1"/>
    <property type="molecule type" value="Genomic_DNA"/>
</dbReference>
<keyword evidence="4 11" id="KW-0808">Transferase</keyword>
<keyword evidence="5" id="KW-0472">Membrane</keyword>
<evidence type="ECO:0000256" key="7">
    <source>
        <dbReference type="ARBA" id="ARBA00037904"/>
    </source>
</evidence>
<evidence type="ECO:0000256" key="9">
    <source>
        <dbReference type="ARBA" id="ARBA00040345"/>
    </source>
</evidence>
<organism evidence="11 12">
    <name type="scientific">Kineococcus endophyticus</name>
    <dbReference type="NCBI Taxonomy" id="1181883"/>
    <lineage>
        <taxon>Bacteria</taxon>
        <taxon>Bacillati</taxon>
        <taxon>Actinomycetota</taxon>
        <taxon>Actinomycetes</taxon>
        <taxon>Kineosporiales</taxon>
        <taxon>Kineosporiaceae</taxon>
        <taxon>Kineococcus</taxon>
    </lineage>
</organism>
<evidence type="ECO:0000256" key="8">
    <source>
        <dbReference type="ARBA" id="ARBA00038120"/>
    </source>
</evidence>
<proteinExistence type="inferred from homology"/>
<dbReference type="RefSeq" id="WP_367639300.1">
    <property type="nucleotide sequence ID" value="NZ_JBFNQN010000010.1"/>
</dbReference>
<dbReference type="SUPFAM" id="SSF53448">
    <property type="entry name" value="Nucleotide-diphospho-sugar transferases"/>
    <property type="match status" value="1"/>
</dbReference>
<comment type="similarity">
    <text evidence="8">Belongs to the glycosyltransferase 2 family. CrtQ subfamily.</text>
</comment>
<dbReference type="Pfam" id="PF00535">
    <property type="entry name" value="Glycos_transf_2"/>
    <property type="match status" value="1"/>
</dbReference>
<dbReference type="Gene3D" id="3.90.550.10">
    <property type="entry name" value="Spore Coat Polysaccharide Biosynthesis Protein SpsA, Chain A"/>
    <property type="match status" value="1"/>
</dbReference>
<dbReference type="PANTHER" id="PTHR43646:SF2">
    <property type="entry name" value="GLYCOSYLTRANSFERASE 2-LIKE DOMAIN-CONTAINING PROTEIN"/>
    <property type="match status" value="1"/>
</dbReference>
<dbReference type="Proteomes" id="UP001555826">
    <property type="component" value="Unassembled WGS sequence"/>
</dbReference>
<gene>
    <name evidence="11" type="ORF">AB1207_15590</name>
</gene>
<evidence type="ECO:0000256" key="4">
    <source>
        <dbReference type="ARBA" id="ARBA00022679"/>
    </source>
</evidence>
<name>A0ABV3P953_9ACTN</name>
<dbReference type="InterPro" id="IPR001173">
    <property type="entry name" value="Glyco_trans_2-like"/>
</dbReference>
<dbReference type="GO" id="GO:0016757">
    <property type="term" value="F:glycosyltransferase activity"/>
    <property type="evidence" value="ECO:0007669"/>
    <property type="project" value="UniProtKB-KW"/>
</dbReference>
<evidence type="ECO:0000256" key="2">
    <source>
        <dbReference type="ARBA" id="ARBA00022475"/>
    </source>
</evidence>
<accession>A0ABV3P953</accession>
<comment type="subcellular location">
    <subcellularLocation>
        <location evidence="1">Cell membrane</location>
    </subcellularLocation>
</comment>
<keyword evidence="2" id="KW-1003">Cell membrane</keyword>
<keyword evidence="3 11" id="KW-0328">Glycosyltransferase</keyword>
<evidence type="ECO:0000256" key="1">
    <source>
        <dbReference type="ARBA" id="ARBA00004236"/>
    </source>
</evidence>
<keyword evidence="12" id="KW-1185">Reference proteome</keyword>
<comment type="function">
    <text evidence="6">Catalyzes the glycosylation of 4,4'-diaponeurosporenoate, i.e. the esterification of glucose at the C1'' position with the carboxyl group of 4,4'-diaponeurosporenic acid, to form glycosyl-4,4'-diaponeurosporenoate. This is a step in the biosynthesis of staphyloxanthin, an orange pigment present in most staphylococci strains.</text>
</comment>
<evidence type="ECO:0000313" key="12">
    <source>
        <dbReference type="Proteomes" id="UP001555826"/>
    </source>
</evidence>
<dbReference type="InterPro" id="IPR029044">
    <property type="entry name" value="Nucleotide-diphossugar_trans"/>
</dbReference>
<sequence length="235" mass="23933">MRSRGGPVAGLDRIVVVVPARDEAATVAACVTSVLVAAQRATAAVDVLVVADRCSDATAELALAAGARVVPSAAGSVGAARAAGVAAGLAEEPPGGWSRCWIACTDADSVVPQEWLQHHAQAAAAGIDLLLGTVQLPGPTARHAAWRRRYAAGRDHVHGANLGVRASVYRAAGGFPPVPAHEDRLLVDRVRTLSGVRVASSWAYPVLTSDRTQGRTPAGVAHDLGSGLAGVRDCA</sequence>
<feature type="domain" description="Glycosyltransferase 2-like" evidence="10">
    <location>
        <begin position="16"/>
        <end position="150"/>
    </location>
</feature>